<evidence type="ECO:0000313" key="4">
    <source>
        <dbReference type="Proteomes" id="UP000663828"/>
    </source>
</evidence>
<feature type="signal peptide" evidence="1">
    <location>
        <begin position="1"/>
        <end position="32"/>
    </location>
</feature>
<dbReference type="Proteomes" id="UP000663852">
    <property type="component" value="Unassembled WGS sequence"/>
</dbReference>
<dbReference type="EMBL" id="CAJNOJ010000274">
    <property type="protein sequence ID" value="CAF1360513.1"/>
    <property type="molecule type" value="Genomic_DNA"/>
</dbReference>
<evidence type="ECO:0008006" key="6">
    <source>
        <dbReference type="Google" id="ProtNLM"/>
    </source>
</evidence>
<comment type="caution">
    <text evidence="2">The sequence shown here is derived from an EMBL/GenBank/DDBJ whole genome shotgun (WGS) entry which is preliminary data.</text>
</comment>
<accession>A0A815I367</accession>
<gene>
    <name evidence="2" type="ORF">EDS130_LOCUS33794</name>
    <name evidence="3" type="ORF">XAT740_LOCUS33201</name>
</gene>
<proteinExistence type="predicted"/>
<dbReference type="AlphaFoldDB" id="A0A815I367"/>
<keyword evidence="4" id="KW-1185">Reference proteome</keyword>
<sequence length="111" mass="12176">MVHHNPGAQLGMIWFRLLRLFLTCSTEKAADCQFTCLAIAQYQSVSFRQSTSSCEPFTNMPNPNRNFIAPKYLNFSTPGSLTPGIGSGCYVTSSAGRSVLNSFQFATADDH</sequence>
<name>A0A815I367_ADIRI</name>
<organism evidence="2 5">
    <name type="scientific">Adineta ricciae</name>
    <name type="common">Rotifer</name>
    <dbReference type="NCBI Taxonomy" id="249248"/>
    <lineage>
        <taxon>Eukaryota</taxon>
        <taxon>Metazoa</taxon>
        <taxon>Spiralia</taxon>
        <taxon>Gnathifera</taxon>
        <taxon>Rotifera</taxon>
        <taxon>Eurotatoria</taxon>
        <taxon>Bdelloidea</taxon>
        <taxon>Adinetida</taxon>
        <taxon>Adinetidae</taxon>
        <taxon>Adineta</taxon>
    </lineage>
</organism>
<evidence type="ECO:0000313" key="5">
    <source>
        <dbReference type="Proteomes" id="UP000663852"/>
    </source>
</evidence>
<protein>
    <recommendedName>
        <fullName evidence="6">Secreted protein</fullName>
    </recommendedName>
</protein>
<feature type="chain" id="PRO_5036227760" description="Secreted protein" evidence="1">
    <location>
        <begin position="33"/>
        <end position="111"/>
    </location>
</feature>
<dbReference type="Proteomes" id="UP000663828">
    <property type="component" value="Unassembled WGS sequence"/>
</dbReference>
<reference evidence="2" key="1">
    <citation type="submission" date="2021-02" db="EMBL/GenBank/DDBJ databases">
        <authorList>
            <person name="Nowell W R."/>
        </authorList>
    </citation>
    <scope>NUCLEOTIDE SEQUENCE</scope>
</reference>
<keyword evidence="1" id="KW-0732">Signal</keyword>
<dbReference type="EMBL" id="CAJNOR010003156">
    <property type="protein sequence ID" value="CAF1383414.1"/>
    <property type="molecule type" value="Genomic_DNA"/>
</dbReference>
<evidence type="ECO:0000313" key="3">
    <source>
        <dbReference type="EMBL" id="CAF1383414.1"/>
    </source>
</evidence>
<evidence type="ECO:0000256" key="1">
    <source>
        <dbReference type="SAM" id="SignalP"/>
    </source>
</evidence>
<evidence type="ECO:0000313" key="2">
    <source>
        <dbReference type="EMBL" id="CAF1360513.1"/>
    </source>
</evidence>